<reference evidence="10" key="2">
    <citation type="submission" date="2022-01" db="EMBL/GenBank/DDBJ databases">
        <authorList>
            <person name="Yamashiro T."/>
            <person name="Shiraishi A."/>
            <person name="Satake H."/>
            <person name="Nakayama K."/>
        </authorList>
    </citation>
    <scope>NUCLEOTIDE SEQUENCE</scope>
</reference>
<dbReference type="PROSITE" id="PS50158">
    <property type="entry name" value="ZF_CCHC"/>
    <property type="match status" value="1"/>
</dbReference>
<keyword evidence="7" id="KW-0863">Zinc-finger</keyword>
<evidence type="ECO:0000256" key="3">
    <source>
        <dbReference type="ARBA" id="ARBA00022722"/>
    </source>
</evidence>
<dbReference type="Pfam" id="PF17917">
    <property type="entry name" value="RT_RNaseH"/>
    <property type="match status" value="1"/>
</dbReference>
<name>A0ABQ5G059_9ASTR</name>
<dbReference type="CDD" id="cd09274">
    <property type="entry name" value="RNase_HI_RT_Ty3"/>
    <property type="match status" value="1"/>
</dbReference>
<keyword evidence="4" id="KW-0255">Endonuclease</keyword>
<comment type="caution">
    <text evidence="10">The sequence shown here is derived from an EMBL/GenBank/DDBJ whole genome shotgun (WGS) entry which is preliminary data.</text>
</comment>
<accession>A0ABQ5G059</accession>
<keyword evidence="11" id="KW-1185">Reference proteome</keyword>
<evidence type="ECO:0000256" key="8">
    <source>
        <dbReference type="SAM" id="MobiDB-lite"/>
    </source>
</evidence>
<protein>
    <submittedName>
        <fullName evidence="10">Reverse transcriptase domain-containing protein</fullName>
    </submittedName>
</protein>
<dbReference type="PANTHER" id="PTHR34072:SF52">
    <property type="entry name" value="RIBONUCLEASE H"/>
    <property type="match status" value="1"/>
</dbReference>
<keyword evidence="2" id="KW-0548">Nucleotidyltransferase</keyword>
<dbReference type="InterPro" id="IPR036397">
    <property type="entry name" value="RNaseH_sf"/>
</dbReference>
<proteinExistence type="predicted"/>
<feature type="region of interest" description="Disordered" evidence="8">
    <location>
        <begin position="40"/>
        <end position="77"/>
    </location>
</feature>
<feature type="domain" description="CCHC-type" evidence="9">
    <location>
        <begin position="98"/>
        <end position="114"/>
    </location>
</feature>
<dbReference type="InterPro" id="IPR043502">
    <property type="entry name" value="DNA/RNA_pol_sf"/>
</dbReference>
<dbReference type="PANTHER" id="PTHR34072">
    <property type="entry name" value="ENZYMATIC POLYPROTEIN-RELATED"/>
    <property type="match status" value="1"/>
</dbReference>
<evidence type="ECO:0000256" key="2">
    <source>
        <dbReference type="ARBA" id="ARBA00022695"/>
    </source>
</evidence>
<reference evidence="10" key="1">
    <citation type="journal article" date="2022" name="Int. J. Mol. Sci.">
        <title>Draft Genome of Tanacetum Coccineum: Genomic Comparison of Closely Related Tanacetum-Family Plants.</title>
        <authorList>
            <person name="Yamashiro T."/>
            <person name="Shiraishi A."/>
            <person name="Nakayama K."/>
            <person name="Satake H."/>
        </authorList>
    </citation>
    <scope>NUCLEOTIDE SEQUENCE</scope>
</reference>
<dbReference type="EMBL" id="BQNB010017905">
    <property type="protein sequence ID" value="GJT68505.1"/>
    <property type="molecule type" value="Genomic_DNA"/>
</dbReference>
<dbReference type="SUPFAM" id="SSF57756">
    <property type="entry name" value="Retrovirus zinc finger-like domains"/>
    <property type="match status" value="1"/>
</dbReference>
<evidence type="ECO:0000313" key="11">
    <source>
        <dbReference type="Proteomes" id="UP001151760"/>
    </source>
</evidence>
<keyword evidence="1" id="KW-0808">Transferase</keyword>
<evidence type="ECO:0000256" key="6">
    <source>
        <dbReference type="ARBA" id="ARBA00022918"/>
    </source>
</evidence>
<dbReference type="SMART" id="SM00343">
    <property type="entry name" value="ZnF_C2HC"/>
    <property type="match status" value="2"/>
</dbReference>
<dbReference type="GO" id="GO:0003964">
    <property type="term" value="F:RNA-directed DNA polymerase activity"/>
    <property type="evidence" value="ECO:0007669"/>
    <property type="project" value="UniProtKB-KW"/>
</dbReference>
<dbReference type="Gene3D" id="4.10.60.10">
    <property type="entry name" value="Zinc finger, CCHC-type"/>
    <property type="match status" value="1"/>
</dbReference>
<keyword evidence="7" id="KW-0479">Metal-binding</keyword>
<evidence type="ECO:0000259" key="9">
    <source>
        <dbReference type="PROSITE" id="PS50158"/>
    </source>
</evidence>
<evidence type="ECO:0000256" key="1">
    <source>
        <dbReference type="ARBA" id="ARBA00022679"/>
    </source>
</evidence>
<evidence type="ECO:0000256" key="4">
    <source>
        <dbReference type="ARBA" id="ARBA00022759"/>
    </source>
</evidence>
<feature type="compositionally biased region" description="Low complexity" evidence="8">
    <location>
        <begin position="49"/>
        <end position="61"/>
    </location>
</feature>
<evidence type="ECO:0000256" key="5">
    <source>
        <dbReference type="ARBA" id="ARBA00022801"/>
    </source>
</evidence>
<keyword evidence="7" id="KW-0862">Zinc</keyword>
<evidence type="ECO:0000256" key="7">
    <source>
        <dbReference type="PROSITE-ProRule" id="PRU00047"/>
    </source>
</evidence>
<keyword evidence="6 10" id="KW-0695">RNA-directed DNA polymerase</keyword>
<dbReference type="Pfam" id="PF00098">
    <property type="entry name" value="zf-CCHC"/>
    <property type="match status" value="2"/>
</dbReference>
<keyword evidence="5" id="KW-0378">Hydrolase</keyword>
<dbReference type="Proteomes" id="UP001151760">
    <property type="component" value="Unassembled WGS sequence"/>
</dbReference>
<dbReference type="InterPro" id="IPR041373">
    <property type="entry name" value="RT_RNaseH"/>
</dbReference>
<keyword evidence="3" id="KW-0540">Nuclease</keyword>
<dbReference type="InterPro" id="IPR001878">
    <property type="entry name" value="Znf_CCHC"/>
</dbReference>
<dbReference type="SUPFAM" id="SSF56672">
    <property type="entry name" value="DNA/RNA polymerases"/>
    <property type="match status" value="1"/>
</dbReference>
<dbReference type="Gene3D" id="3.30.420.10">
    <property type="entry name" value="Ribonuclease H-like superfamily/Ribonuclease H"/>
    <property type="match status" value="1"/>
</dbReference>
<gene>
    <name evidence="10" type="ORF">Tco_1019985</name>
</gene>
<evidence type="ECO:0000313" key="10">
    <source>
        <dbReference type="EMBL" id="GJT68505.1"/>
    </source>
</evidence>
<sequence length="448" mass="50888">MPNMIHRSVVASKPKIMQEAIVIATELMDKKIRTFAECQTENKPKQDDNQQLQQQQQNKRQNTGRVYTAGSGEKKPYGGSKPLCPKCNNHHDGLCAPKCHKCNKVGHLARDCQKPTCYECGAQGHFKRDYPKLKNNKRGNQGGNGNAPAKVYAVGRPLGQTQTQTVTFLTLGSSGIVCQEEEWIVSNVNQLPRTEQADGKESLSTPKNRRFDQLQGSSVYSKIDLRSDSSRDLKDYEANDQAYYKKVKYSFGTKQNTFQNLIKQKLCSASILALPEGSEDFIAYCDASIKGLGAVLMQREKVTAYASRQLKIHEKKYTTHDLELRAVVFALKIWRHYLYGTKCTVFTDHKSLQHILNQKELNMRQSRWLELLSDYDCEIRYHQGKANVVADALSRKERIKPLRVRALVMTIGLDLPKQILNAQTKARKPENVKNKDIGNCYLVLRLAY</sequence>
<organism evidence="10 11">
    <name type="scientific">Tanacetum coccineum</name>
    <dbReference type="NCBI Taxonomy" id="301880"/>
    <lineage>
        <taxon>Eukaryota</taxon>
        <taxon>Viridiplantae</taxon>
        <taxon>Streptophyta</taxon>
        <taxon>Embryophyta</taxon>
        <taxon>Tracheophyta</taxon>
        <taxon>Spermatophyta</taxon>
        <taxon>Magnoliopsida</taxon>
        <taxon>eudicotyledons</taxon>
        <taxon>Gunneridae</taxon>
        <taxon>Pentapetalae</taxon>
        <taxon>asterids</taxon>
        <taxon>campanulids</taxon>
        <taxon>Asterales</taxon>
        <taxon>Asteraceae</taxon>
        <taxon>Asteroideae</taxon>
        <taxon>Anthemideae</taxon>
        <taxon>Anthemidinae</taxon>
        <taxon>Tanacetum</taxon>
    </lineage>
</organism>
<dbReference type="InterPro" id="IPR036875">
    <property type="entry name" value="Znf_CCHC_sf"/>
</dbReference>